<dbReference type="CDD" id="cd07147">
    <property type="entry name" value="ALDH_F21_RNP123"/>
    <property type="match status" value="1"/>
</dbReference>
<sequence length="479" mass="53104">MAREYPFYCAGEWRTSSDRLEIRNPYNDELVGVTYNATDQDLEDAIVAAQRAFEVTRKLQGYERAEILQRMADGLRKRQEEIARLIAMEAGKPIRDARVEAARGVFTLQTAVEEAKRIGGETIPLDLMPYSQGRFGITRRFPIGPIAGISPFNFPLNLALHKIAPAIASGNTIVLKPPSRDPFTMLTFAEIVEEAGVPKGAVSIMPMDRKVGDRLVTDDRFKLLTFTGSPDVGWDLKARAGKKKVVLELGGNAGVVVDRTANLDVAVPRIRVGAFAYAGQVCISVQRVYVHRSRWDEFVERFLAEVRQMKMGDPLDESTDLGPMIDDKAARRTQDWVESAVAEGAKVLIGGKAEGRFFQPTVLVDVPKTSFVCSREAFAPLVNLWPFDDFEEALAEVNDSVYGLQAGVFTSSLEHALRAFEVLEVGGVIINDVPTFRVDHMPYGGVKDSGLSREGLRYAIEDMTEPRLLVFNRVPDTFA</sequence>
<reference evidence="4" key="1">
    <citation type="journal article" date="2020" name="mSystems">
        <title>Genome- and Community-Level Interaction Insights into Carbon Utilization and Element Cycling Functions of Hydrothermarchaeota in Hydrothermal Sediment.</title>
        <authorList>
            <person name="Zhou Z."/>
            <person name="Liu Y."/>
            <person name="Xu W."/>
            <person name="Pan J."/>
            <person name="Luo Z.H."/>
            <person name="Li M."/>
        </authorList>
    </citation>
    <scope>NUCLEOTIDE SEQUENCE [LARGE SCALE GENOMIC DNA]</scope>
    <source>
        <strain evidence="4">SpSt-210</strain>
    </source>
</reference>
<evidence type="ECO:0000313" key="4">
    <source>
        <dbReference type="EMBL" id="HEG91624.1"/>
    </source>
</evidence>
<dbReference type="SUPFAM" id="SSF53720">
    <property type="entry name" value="ALDH-like"/>
    <property type="match status" value="1"/>
</dbReference>
<comment type="similarity">
    <text evidence="1">Belongs to the aldehyde dehydrogenase family.</text>
</comment>
<organism evidence="4">
    <name type="scientific">Thermorudis peleae</name>
    <dbReference type="NCBI Taxonomy" id="1382356"/>
    <lineage>
        <taxon>Bacteria</taxon>
        <taxon>Pseudomonadati</taxon>
        <taxon>Thermomicrobiota</taxon>
        <taxon>Thermomicrobia</taxon>
        <taxon>Thermomicrobia incertae sedis</taxon>
        <taxon>Thermorudis</taxon>
    </lineage>
</organism>
<dbReference type="GO" id="GO:0008911">
    <property type="term" value="F:lactaldehyde dehydrogenase (NAD+) activity"/>
    <property type="evidence" value="ECO:0007669"/>
    <property type="project" value="TreeGrafter"/>
</dbReference>
<dbReference type="AlphaFoldDB" id="A0A831TGF7"/>
<name>A0A831TGF7_9BACT</name>
<feature type="domain" description="Aldehyde dehydrogenase" evidence="3">
    <location>
        <begin position="13"/>
        <end position="467"/>
    </location>
</feature>
<dbReference type="InterPro" id="IPR016161">
    <property type="entry name" value="Ald_DH/histidinol_DH"/>
</dbReference>
<dbReference type="PANTHER" id="PTHR42991:SF1">
    <property type="entry name" value="ALDEHYDE DEHYDROGENASE"/>
    <property type="match status" value="1"/>
</dbReference>
<evidence type="ECO:0000256" key="2">
    <source>
        <dbReference type="ARBA" id="ARBA00023002"/>
    </source>
</evidence>
<accession>A0A831TGF7</accession>
<dbReference type="EMBL" id="DSIY01000218">
    <property type="protein sequence ID" value="HEG91624.1"/>
    <property type="molecule type" value="Genomic_DNA"/>
</dbReference>
<evidence type="ECO:0000259" key="3">
    <source>
        <dbReference type="Pfam" id="PF00171"/>
    </source>
</evidence>
<comment type="caution">
    <text evidence="4">The sequence shown here is derived from an EMBL/GenBank/DDBJ whole genome shotgun (WGS) entry which is preliminary data.</text>
</comment>
<proteinExistence type="inferred from homology"/>
<protein>
    <submittedName>
        <fullName evidence="4">Aldehyde dehydrogenase family protein</fullName>
    </submittedName>
</protein>
<keyword evidence="2" id="KW-0560">Oxidoreductase</keyword>
<evidence type="ECO:0000256" key="1">
    <source>
        <dbReference type="ARBA" id="ARBA00009986"/>
    </source>
</evidence>
<dbReference type="Gene3D" id="3.40.309.10">
    <property type="entry name" value="Aldehyde Dehydrogenase, Chain A, domain 2"/>
    <property type="match status" value="1"/>
</dbReference>
<dbReference type="InterPro" id="IPR016162">
    <property type="entry name" value="Ald_DH_N"/>
</dbReference>
<gene>
    <name evidence="4" type="ORF">ENP34_09310</name>
</gene>
<dbReference type="Gene3D" id="3.40.605.10">
    <property type="entry name" value="Aldehyde Dehydrogenase, Chain A, domain 1"/>
    <property type="match status" value="1"/>
</dbReference>
<dbReference type="InterPro" id="IPR015590">
    <property type="entry name" value="Aldehyde_DH_dom"/>
</dbReference>
<dbReference type="Pfam" id="PF00171">
    <property type="entry name" value="Aldedh"/>
    <property type="match status" value="1"/>
</dbReference>
<dbReference type="PANTHER" id="PTHR42991">
    <property type="entry name" value="ALDEHYDE DEHYDROGENASE"/>
    <property type="match status" value="1"/>
</dbReference>
<dbReference type="InterPro" id="IPR016163">
    <property type="entry name" value="Ald_DH_C"/>
</dbReference>
<dbReference type="InterPro" id="IPR051020">
    <property type="entry name" value="ALDH-related_metabolic_enz"/>
</dbReference>